<dbReference type="InterPro" id="IPR013783">
    <property type="entry name" value="Ig-like_fold"/>
</dbReference>
<name>A0A0U3E4T3_9EURY</name>
<evidence type="ECO:0000313" key="3">
    <source>
        <dbReference type="Proteomes" id="UP000067738"/>
    </source>
</evidence>
<evidence type="ECO:0000259" key="1">
    <source>
        <dbReference type="Pfam" id="PF16640"/>
    </source>
</evidence>
<accession>A0A0U3E4T3</accession>
<feature type="domain" description="Bacterial Ig-like" evidence="1">
    <location>
        <begin position="5638"/>
        <end position="5715"/>
    </location>
</feature>
<evidence type="ECO:0000313" key="2">
    <source>
        <dbReference type="EMBL" id="ALT67920.1"/>
    </source>
</evidence>
<feature type="domain" description="Bacterial Ig-like" evidence="1">
    <location>
        <begin position="2820"/>
        <end position="2895"/>
    </location>
</feature>
<organism evidence="2 3">
    <name type="scientific">Methanobrevibacter millerae</name>
    <dbReference type="NCBI Taxonomy" id="230361"/>
    <lineage>
        <taxon>Archaea</taxon>
        <taxon>Methanobacteriati</taxon>
        <taxon>Methanobacteriota</taxon>
        <taxon>Methanomada group</taxon>
        <taxon>Methanobacteria</taxon>
        <taxon>Methanobacteriales</taxon>
        <taxon>Methanobacteriaceae</taxon>
        <taxon>Methanobrevibacter</taxon>
    </lineage>
</organism>
<proteinExistence type="predicted"/>
<dbReference type="PROSITE" id="PS50194">
    <property type="entry name" value="FILAMIN_REPEAT"/>
    <property type="match status" value="1"/>
</dbReference>
<feature type="domain" description="Bacterial Ig-like" evidence="1">
    <location>
        <begin position="3612"/>
        <end position="3690"/>
    </location>
</feature>
<feature type="domain" description="Bacterial Ig-like" evidence="1">
    <location>
        <begin position="5813"/>
        <end position="5890"/>
    </location>
</feature>
<gene>
    <name evidence="2" type="ORF">sm9_0111</name>
</gene>
<dbReference type="InterPro" id="IPR017868">
    <property type="entry name" value="Filamin/ABP280_repeat-like"/>
</dbReference>
<dbReference type="Pfam" id="PF16640">
    <property type="entry name" value="Big_3_5"/>
    <property type="match status" value="7"/>
</dbReference>
<keyword evidence="3" id="KW-1185">Reference proteome</keyword>
<feature type="domain" description="Bacterial Ig-like" evidence="1">
    <location>
        <begin position="3265"/>
        <end position="3340"/>
    </location>
</feature>
<dbReference type="Gene3D" id="2.60.40.10">
    <property type="entry name" value="Immunoglobulins"/>
    <property type="match status" value="27"/>
</dbReference>
<reference evidence="2 3" key="1">
    <citation type="submission" date="2015-04" db="EMBL/GenBank/DDBJ databases">
        <title>The complete genome sequence of the rumen methanogen Methanobrevibacter millerae SM9.</title>
        <authorList>
            <person name="Leahy S.C."/>
            <person name="Kelly W.J."/>
            <person name="Pacheco D.M."/>
            <person name="Li D."/>
            <person name="Altermann E."/>
            <person name="Attwood G.T."/>
        </authorList>
    </citation>
    <scope>NUCLEOTIDE SEQUENCE [LARGE SCALE GENOMIC DNA]</scope>
    <source>
        <strain evidence="2 3">SM9</strain>
    </source>
</reference>
<feature type="domain" description="Bacterial Ig-like" evidence="1">
    <location>
        <begin position="4230"/>
        <end position="4306"/>
    </location>
</feature>
<dbReference type="PATRIC" id="fig|230361.4.peg.112"/>
<feature type="domain" description="Bacterial Ig-like" evidence="1">
    <location>
        <begin position="5117"/>
        <end position="5190"/>
    </location>
</feature>
<sequence length="6316" mass="669412">MGVLCINSKGKLIIFALILCVFISLSAVSAADNSTDDVISISNSNQNVEIQQTAVESTSVENTTSNDEAVTVSANGENTSNESNDENVILTDEDLKEMGIVLKEPLLGVSIGDEDLLGDSWTYSWGTDTLSWNYVSVHLTSNLHTSTHGSLRSISESPGYFKIGSKKSTTSYAGVEIKNGQGYWTWNLYMNDAGLTPGQEYTITYFCHMNYKNDKSQSWDVHNGQDAPTSTVTIPLISTTSTCSASGTSYEYGSNSPVTLSGTVGGIVSKFASSKTVKIYRDNSYYTSVSTDNSGSWSFKIPTTSANAGSHSYYAYYEQSTYYYASASSTITVTTNAGTPAITLERTNVSSEYPGKQKVKVTVKNQKGDALSNVQVKGVGSSLNVNGVTAADGTVTFTVDNLTVGTYNDWVFSTSPIKSGNIVNYIATSKQLPSFTISKATPNFAPYFDKNYIEYWDDVTIIGDIAKAGDHYATGTVTVSDGERTGSYYLKESDEGHFEVTLRNLNVGNNKEFTVQYDGDDYYKDSIKKIYQTVNPRPVNVTLYRATPYNSMYGDKITVTGKVIYPTTASKPVGTVSVTVGGVKGTGTLDENSEFTLDIIGAQPGSYTQGVEVYYSPVGDNNYKSGEPQTLSFDKINIIKYRPTITASLTNGAYYFNGHVTVNGSVQGLVGDQYYKPKGFVYLYMDGDDTNIVGKYELNGVEDTYTINVNALTVGEHYFDVYYEGDDYYLNNIISTDKFTVASVPVDFKIEPANGYYNGSGPSASVLVNVTPRYGGVPPIGYIEVSLPDGSRKWTQELVNGSARVGITKLGVGTYEGLIVSYVSQNPNYDDTVSDQTTGFIIYQGNPNFLIDAPSIGYGQDGYIYIRIQNDATGIVTVSGLGAETLEFNITEGNKTFKVVAPQAGSYNLTGEYSGDQNYTSASADTMFYIERPGAHIGIDVSDIMYGKDAEIEFSIYSSSAMTDIATKARGSIQVFGLNNDSGYEVEIINGKGYLSVSNLTIGAYNIVAVYSGDNDLQGSVAVKKFYVNGLKSDVIITLNASSINVGDDLLVTVNVDETLNDPIYLYIDGNKYGVIVAEDGKAVFTVSGLKSGNHVLNASYLQNDAFQGNSNSTNVSVSKMDVDYDIELVADNQRNIMFTINVQDDVSGTIKIIGESRKYTLAIEDGLAELIIPSSGGVFEFNITYAGDDKYNPFNTTRTIDTTKVSNYDMGIVNTPASYNLPIDINVTLPTIFDGKTIKLTFEGKTYTQTLNNGVASFKDITVKSTGSALAVAEFEGTTEYFGRIVNKTIEINPAEFDLEIVTPEIIYVGDNIVINVTVPSGVKKVNISVNGKTEEVDVSKGYVINDIDEGEYYVTASFAGDISYAYEVNSTSFNVIKKDTIVDINIDAKKHGEKTIIEITLDENISGLLLVDVDGNQYLYANLTTNVVRIEDAGFESGSHVLHAKYIGDRKFNANSSQAEFFIDKNYDYDINVSLNEQRIINGSTVPVIAGSDLVFSVDVPGDATGKLTIKISNDTDTVFIKELTLPTNLAITTIPNPGLYKLEVIYSGNDDYNKSSRVFNLNVTPSNIISKVDFNTTRPIYLVNDSSVLGVTGNIVNTPIKVYIDGTYVNDVTLDSTGNGTIILPGLSAGKHTVSLTFEGNDEYTVLNALTTIDVEKHDSSVKVDIENVDKIRVGDNVLINVEASGNGTVTLVVLGTNYARNYTVNLKNGKAQVLTYNDMLNGRYSVDVIYSGDDYYSGSTNDTFFFVRAKMASELEFDIPTILANESSVIGMEANFNEGELKVYIDGKLQDQKALIENHVGNIYLPALNEGIHTLMVVYDGDDEFNNVTKVFDINVKYHDSNIKVSVDKSKIFVDDVAIIKIELPEGATGVVLITAGNDKYHLEVTDVISYYSIPNLANGTYEVNAKYLGNGVYASSNDTVIIEVYKVSDYLIDVVSSPIVNDSSDVTVTLPEDAKGTVSIRVNNKTFTGKLLGGQTVIKVTGLLDGDNNFTVYYPGDDKYTDSEYSGVISVDGTHIETSLVVSASEIYVGDDGVITVTLPRDATGVVSINIGGKNYAIILNNGVGTLSIPNLAYGTYNVTATYNGDSKYSAVSNKTVFKVIKKLPVMDIVAGDVDAGANNKVTVSVPVDATGAIIINVNGTEYVAEIKNGVAEFNVVTTISGVYNVVATYNGDAKYLNNTFTTTFAAAKVNSTIDVVIPNAEIGKNVTITVNTPSDATGTVTITVNGKEFTTSVNNGKAVFSVLVGLFDDYTVDVKYSGDAKYNEASTAGVISTFKANTTISVVANDVYVGDNAVVDVTLANDASGSVTIFINGKKYVVPVNDGVVSLPVSKLSEGDYEVNVIYSGDAKYNGIEGDTTFKVSKHETPIDVNVSDISVNDAAVIVVSVPDDIAGSLTINVDGTDYSKEINNGQATLTINDLPAGEHTVTVTYGGNDKYVMNTTSAVFNVDKLASELSVIVNDINVGAKAAVTVTVPAGATGTVTVTVNGKNYTETIDNDKAEFTIDAIDVSGNYPVVASYSGDDKYVGNSTTVEFAVSKYVLAPTVSSTVIGDDNKANITVGNLSDASGNVIISVGSANYSAPIDGAKAVVEVSGLVNEANDIVISYAGDSKYESFVNNAQVTRDGKVKLAPSIIVLADEGVADKPIKVLVILPADATGKVTITVNGKDYETTDIAHGIATFSDVIIPVSGEFSVNASYSGNDKYLTAANSTTTNIDKVNSTIRVDDIAIKVGENAVIKVVLPADANGTVTITVNGKTETIDVVAGEPVELSVSDLESGNYDVDVTYSGNGKYNANSTTATITVDKNALDIKVDVSNIDAGEKASISVTVPSDVTGTVVVSVNGKNYKLTPSNGVASVKVANLGAGEYTVVASYAGDDKYAAGSDNASFKVNGLNTELDISVDGDVVARGDVVITVGVDKTDATGTITIKFNGAELTSDIVDGKAVFNTTLGIAGQHDLTAIYSGDAKYNSVEKTQVIDVAKLTPTITVDAEDIKYGEMAVVVNLPGDVTGSVKLTIGSEFEDTANVVGGKATFEIFDLPIGSKVLNIAYSGDDYYGELNDDTNSFEVTHAMFTPTINAHLNVDGTKSDMKIYVPHDLTGTLDVIVGNKEFNGLTIDEDEGTAVILASQLAGVEGNEFTIKHAGDAKYEPVEYSGVITGEGSKLNATINIVAENTVIGENATISVTVPYEATGSVTIKVNGKEYTKEIVKGKVVFSVLADVAGEVNVDASYDGDSFFLESSNSTTFNVAKLTTAVDIDAKDIKVGEDAVITVTVNDQATGSVTITVGGKDYTENVDNGVAKFTVSNLTGGVKEITAKYNGDSKYGENTTSISINVTRETVTPVVDANLTDDGNKSEIVIDMPEDATGNVTVNVGNKTFEVPIVDGKVIIPKDNLTDADGNNITVMYPGDDKYGPMNITGNITEDGTKLNPTISVEAGDVVAGENAVIIVNVMDNAQGSVTITVDSKNYTKDVVDGKAVFDDIVINKFGDYEVIATFNGDSRYYAATNKTTFHVNKTNADIKIDVKIKVNVNTGSGVLGDNNLNTPLSFSAVPKLNAVRPLSVPVLNAVAEDGDVDVAGNDGVVAAPVNAAPADEVLKAPVNIDDIVDNHEITLGDNVTVSVTLPDDATGSLTISVDGNNVYENTSVAGGEIAYTIDDLTLGEHTIVVYYSGDDKYNENTTSVIVTVKKKTVEIGVSVEKSVVNSNETQKITVTLPENTKGTLTVTVGDDIFIRNIDGERFVTFEEGGLDAGNYNVTVEYELDDDTYEIATANASYEVICVDPKLDVSITENLKVDDTIVITVTLPKDASGEVHLWLTYPNGTVEKDGKDVVNGKVTFEYPASQAGDYKIEIQYDGDAKYNKATFEDSVNVAKLNTTIGVSVDEDNVITVSVLDDVTGTITINVGGKDYTETIDGGKAVFDIGELAAKTYTVDVSYSGDDRYNVNSTSAEITILKLNTTIEASDASGKVDEKIIVKVTLNKDTVGVVTITVDGTSYVGTISNGVADVEITGLANGTYDADVVYDGSDRFNGNSTKITVEVFKVESSLTITASDNIVAGNNVTITVTAPKDATGDITITVDGKDYTNATNNGVAVFSVPVTKSGPLTVKASYSGDDKYIKSDKTETFTASKMNSTIEATDAKINVGEDVVITVTLPEDATGTVTVNVNGQDYSTTTIEKGVAKVTIPNLDADEYVAAVSYSGDDKYNGNSTAVSIVVEKLNATLNILPKDITVGQKESITVSVPVDATGKITVTVDGKNYILTPVNGKATVNIRDLAAGEYDVSAVFAGDDNYASVSNVSSFKVSKLDNPISIDVGDIKAGEDAVITVSVDSGATGNITISVDGKEYTNVTEYGVATFTVSGLGNGSYVVDAKYLEDDKYLGNSTQKSFACEKQNIVPNVTAKLDDEGNKSEIEIQMPEGATGNVTVTVGNKTFDVPIGPDGKVVIPKDNLTDADGNNFTVSYPGDDNYAPFNITGDITKDGAKINATLVVSAEDSVVGETTNITVTLPEDATGEVEVFVNDDSIGKKDLVGGKAVFTTDKLDKAGDASVKAVYTGSDKYAVVENTTKFNVAKAASTIDMDAGDIKVGKTATITVTVPKEIGEVTLNVNGTDYTNTTENGVAVFNVDGLKAGNYTVVVSHVESANYLANSNSTVFNVLKLDVPANVTAELDNDGNKSEIEIQMPEGATGNVTVTVGNKTFEVPIGPDGKVVIPKDNLTDADGNNFTVSYPGDDNYAPFNITGDITKDGAKINATLIVSAEDGVAGDKTTVTVKLPSDVKGTVKIVVNNKEYAPTSINDGIAVFDDVSIDTIGDVEVKASFTGDDKYYGVENSTTFLAVGKDTPITAESTSPVYLGQEITIIAELPDSAVGSVVLKDEDGNVIATNDSVGGEATFKFEATVGGEHTYTVEYAGSSIHLANSTTVVVTVNKKQLDPISAEASQNPINSNESQIITVTFPEEVNGTVTVTVGNDSYIVNVDNANSVDVTLNPLDAGDYTANVLFESDNYDDVTTTVGFTVEAIDPEISITAPDSVSAGENATIVVNLPEDATGNVTLNVNGTEYNATVENGKAVFSVPVGEAGLYYVNATYLGDGKYNAVKSQSGFEAVSSYVDVVAENVTIKVGEDALVTVTLPKDATGDVIFVVNGQNYINNTIVDGVATYSIPNLAYGNYTVDITYSGDKKYALNTTSCDIEVVKNDVAFDPTTSPIFVGDDAVISVVLPDDATGTVTVTIGDDNYIGRVTGGITNVTVPGLANRTYNAVVVYSGDGKYNANTSSVDIAVSKISDYNMVIENEDSIVAGESTELTITLPEDVNGEITVRVNGKEQKVNVKDGKATVVVDNVVKGENTVEVSYPGDDKYNPLTNSSKFNADAVPADISLAKDVIPAGENLVIELPDDATGTVTVSSGGQSMTVPVKDGKAVIPTKNLPAGKYPVEITYNGDDKYAAVSIEDTVYLQSDNYSLNVVANDIFIGEDGIITVNLPNDASGIVFVTVDGVEYNASINYGVANVVVPGLALGEHSVSVKYPGDKTYTSKSNSTTFNVVKYDPEISLDKNTVKKGENLVITLPDDATGTVTATIGGKTISAPVKDGKAIISTKDVPAGAYPAKFTYSGDGKYNARDLSQNVKVQTDDYSIVVSAKDINVGDKATVTVTLPGDATGSVSIVVGGKTYTAPINNGKATLDVSGLTKGTYTVSVTYAGNDKYLSKSNSTSFNVKALDPSIAVADDSVKQGEDLVVELPKDATGTVTATIGGKTISVPVKDGKALIPTKDIAPGKYPAKLSYSGDSKYNAKDVTANVNVEAKTIDDYSIVVSAKDINAGEKATITVTLPGDATGSVSIVVGGKTYTAPINNGKATLDVSGLAKGTYTVTASYPGNDKYSAKSNTTSFNVKALDPSVKIADDTVKQGGNLVVELPKDATGTVTATIGGKTFTAPVKDGKAVIPIKGVPVGTYDAKVTYSGDDKYGPKEVSDKVTVMDLNIEVPDVTKYYHGSERLVVTIKDFDGNPVVNKSVSFSINGRDYTRNTDANGSASIALGLNSGVYNATVVVDKMTFNPVVTILPSVNGTDVFKVYKNGTQYFATFRDSQGNYLPDGTVVTFNINGVMYERKISGNFGLARLNINLIEGKYIITAINPVTGEKAANNVTVFSRIIENRDITKYYRNATQYTAKIIGDDGKAVGAGVEVTFNINGVFYTRTTDASGVVKLNLNLGPGDYIITAEYAGCKVSNKVKVLPTLSARDISMRYRDGTKFVASVLDGQGKPYAGQTVQFNVNGVFYNRVSDANGQAILNINLPVGKYIITSSYNGINVANTITISG</sequence>
<protein>
    <submittedName>
        <fullName evidence="2">Adhesin-like protein</fullName>
    </submittedName>
</protein>
<dbReference type="EMBL" id="CP011266">
    <property type="protein sequence ID" value="ALT67920.1"/>
    <property type="molecule type" value="Genomic_DNA"/>
</dbReference>
<dbReference type="Proteomes" id="UP000067738">
    <property type="component" value="Chromosome"/>
</dbReference>
<dbReference type="InterPro" id="IPR032109">
    <property type="entry name" value="Big_3_5"/>
</dbReference>
<dbReference type="KEGG" id="mmil:sm9_0111"/>